<accession>A0A0M7AE86</accession>
<proteinExistence type="predicted"/>
<dbReference type="AlphaFoldDB" id="A0A0M7AE86"/>
<reference evidence="2" key="1">
    <citation type="submission" date="2015-07" db="EMBL/GenBank/DDBJ databases">
        <authorList>
            <person name="Rodrigo-Torres Lidia"/>
            <person name="Arahal R.David."/>
        </authorList>
    </citation>
    <scope>NUCLEOTIDE SEQUENCE [LARGE SCALE GENOMIC DNA]</scope>
    <source>
        <strain evidence="2">CECT 5096</strain>
    </source>
</reference>
<keyword evidence="2" id="KW-1185">Reference proteome</keyword>
<dbReference type="RefSeq" id="WP_055111198.1">
    <property type="nucleotide sequence ID" value="NZ_CXWA01000006.1"/>
</dbReference>
<evidence type="ECO:0000313" key="1">
    <source>
        <dbReference type="EMBL" id="CTQ72742.1"/>
    </source>
</evidence>
<dbReference type="Proteomes" id="UP000049983">
    <property type="component" value="Unassembled WGS sequence"/>
</dbReference>
<dbReference type="GeneID" id="97670709"/>
<dbReference type="SUPFAM" id="SSF54427">
    <property type="entry name" value="NTF2-like"/>
    <property type="match status" value="1"/>
</dbReference>
<sequence length="128" mass="14388">MTGPIEELTGVITDYFDALYQCDTDLLQKVFHPKAVYATADESPLLHRTMDEYVPVVAARVSPASRREPRNDVIEEIQLAGNNTAFARVRCTMAGKAYVDFLTFVREDGRWRIMAKIFQMNAQAEGAA</sequence>
<name>A0A0M7AE86_9HYPH</name>
<organism evidence="1 2">
    <name type="scientific">Roseibium album</name>
    <dbReference type="NCBI Taxonomy" id="311410"/>
    <lineage>
        <taxon>Bacteria</taxon>
        <taxon>Pseudomonadati</taxon>
        <taxon>Pseudomonadota</taxon>
        <taxon>Alphaproteobacteria</taxon>
        <taxon>Hyphomicrobiales</taxon>
        <taxon>Stappiaceae</taxon>
        <taxon>Roseibium</taxon>
    </lineage>
</organism>
<dbReference type="Gene3D" id="3.10.450.50">
    <property type="match status" value="1"/>
</dbReference>
<protein>
    <submittedName>
        <fullName evidence="1">Putative lumazine-binding protein</fullName>
    </submittedName>
</protein>
<dbReference type="InterPro" id="IPR039437">
    <property type="entry name" value="FrzH/put_lumazine-bd"/>
</dbReference>
<gene>
    <name evidence="1" type="ORF">LA5096_03362</name>
</gene>
<dbReference type="STRING" id="311410.LA5095_00221"/>
<dbReference type="Pfam" id="PF12893">
    <property type="entry name" value="Lumazine_bd_2"/>
    <property type="match status" value="1"/>
</dbReference>
<dbReference type="OrthoDB" id="7451095at2"/>
<dbReference type="InterPro" id="IPR032710">
    <property type="entry name" value="NTF2-like_dom_sf"/>
</dbReference>
<evidence type="ECO:0000313" key="2">
    <source>
        <dbReference type="Proteomes" id="UP000049983"/>
    </source>
</evidence>
<dbReference type="EMBL" id="CXWC01000011">
    <property type="protein sequence ID" value="CTQ72742.1"/>
    <property type="molecule type" value="Genomic_DNA"/>
</dbReference>